<dbReference type="PANTHER" id="PTHR43133">
    <property type="entry name" value="RNA POLYMERASE ECF-TYPE SIGMA FACTO"/>
    <property type="match status" value="1"/>
</dbReference>
<dbReference type="InterPro" id="IPR014284">
    <property type="entry name" value="RNA_pol_sigma-70_dom"/>
</dbReference>
<name>H8L284_FRAAD</name>
<dbReference type="InterPro" id="IPR039425">
    <property type="entry name" value="RNA_pol_sigma-70-like"/>
</dbReference>
<evidence type="ECO:0000256" key="1">
    <source>
        <dbReference type="ARBA" id="ARBA00010641"/>
    </source>
</evidence>
<evidence type="ECO:0000259" key="8">
    <source>
        <dbReference type="Pfam" id="PF08281"/>
    </source>
</evidence>
<dbReference type="RefSeq" id="WP_014404594.1">
    <property type="nucleotide sequence ID" value="NC_017033.1"/>
</dbReference>
<evidence type="ECO:0000313" key="10">
    <source>
        <dbReference type="Proteomes" id="UP000005234"/>
    </source>
</evidence>
<keyword evidence="4 6" id="KW-0238">DNA-binding</keyword>
<evidence type="ECO:0000256" key="2">
    <source>
        <dbReference type="ARBA" id="ARBA00023015"/>
    </source>
</evidence>
<feature type="domain" description="RNA polymerase sigma factor 70 region 4 type 2" evidence="8">
    <location>
        <begin position="126"/>
        <end position="177"/>
    </location>
</feature>
<dbReference type="Gene3D" id="1.10.1740.10">
    <property type="match status" value="1"/>
</dbReference>
<dbReference type="OrthoDB" id="9780326at2"/>
<dbReference type="GO" id="GO:0006352">
    <property type="term" value="P:DNA-templated transcription initiation"/>
    <property type="evidence" value="ECO:0007669"/>
    <property type="project" value="InterPro"/>
</dbReference>
<dbReference type="CDD" id="cd06171">
    <property type="entry name" value="Sigma70_r4"/>
    <property type="match status" value="1"/>
</dbReference>
<dbReference type="InterPro" id="IPR013325">
    <property type="entry name" value="RNA_pol_sigma_r2"/>
</dbReference>
<organism evidence="9 10">
    <name type="scientific">Frateuria aurantia (strain ATCC 33424 / DSM 6220 / KCTC 2777 / LMG 1558 / NBRC 3245 / NCIMB 13370)</name>
    <name type="common">Acetobacter aurantius</name>
    <dbReference type="NCBI Taxonomy" id="767434"/>
    <lineage>
        <taxon>Bacteria</taxon>
        <taxon>Pseudomonadati</taxon>
        <taxon>Pseudomonadota</taxon>
        <taxon>Gammaproteobacteria</taxon>
        <taxon>Lysobacterales</taxon>
        <taxon>Rhodanobacteraceae</taxon>
        <taxon>Frateuria</taxon>
    </lineage>
</organism>
<reference evidence="9" key="1">
    <citation type="submission" date="2012-02" db="EMBL/GenBank/DDBJ databases">
        <title>The complete genome of Frateuria aurantia DSM 6220.</title>
        <authorList>
            <consortium name="US DOE Joint Genome Institute (JGI-PGF)"/>
            <person name="Lucas S."/>
            <person name="Copeland A."/>
            <person name="Lapidus A."/>
            <person name="Glavina del Rio T."/>
            <person name="Dalin E."/>
            <person name="Tice H."/>
            <person name="Bruce D."/>
            <person name="Goodwin L."/>
            <person name="Pitluck S."/>
            <person name="Peters L."/>
            <person name="Ovchinnikova G."/>
            <person name="Teshima H."/>
            <person name="Kyrpides N."/>
            <person name="Mavromatis K."/>
            <person name="Ivanova N."/>
            <person name="Brettin T."/>
            <person name="Detter J.C."/>
            <person name="Han C."/>
            <person name="Larimer F."/>
            <person name="Land M."/>
            <person name="Hauser L."/>
            <person name="Markowitz V."/>
            <person name="Cheng J.-F."/>
            <person name="Hugenholtz P."/>
            <person name="Woyke T."/>
            <person name="Wu D."/>
            <person name="Brambilla E."/>
            <person name="Klenk H.-P."/>
            <person name="Eisen J.A."/>
        </authorList>
    </citation>
    <scope>NUCLEOTIDE SEQUENCE</scope>
    <source>
        <strain evidence="9">DSM 6220</strain>
    </source>
</reference>
<evidence type="ECO:0000259" key="7">
    <source>
        <dbReference type="Pfam" id="PF04542"/>
    </source>
</evidence>
<dbReference type="InterPro" id="IPR000838">
    <property type="entry name" value="RNA_pol_sigma70_ECF_CS"/>
</dbReference>
<dbReference type="InterPro" id="IPR013249">
    <property type="entry name" value="RNA_pol_sigma70_r4_t2"/>
</dbReference>
<keyword evidence="2 6" id="KW-0805">Transcription regulation</keyword>
<dbReference type="PROSITE" id="PS01063">
    <property type="entry name" value="SIGMA70_ECF"/>
    <property type="match status" value="1"/>
</dbReference>
<dbReference type="Gene3D" id="1.10.10.10">
    <property type="entry name" value="Winged helix-like DNA-binding domain superfamily/Winged helix DNA-binding domain"/>
    <property type="match status" value="1"/>
</dbReference>
<dbReference type="STRING" id="767434.Fraau_3269"/>
<dbReference type="HOGENOM" id="CLU_047691_3_0_6"/>
<dbReference type="KEGG" id="fau:Fraau_3269"/>
<dbReference type="GO" id="GO:0003677">
    <property type="term" value="F:DNA binding"/>
    <property type="evidence" value="ECO:0007669"/>
    <property type="project" value="UniProtKB-KW"/>
</dbReference>
<sequence>MSEHGPSDQVLVARALFNDDRHAFDTLVRRHQSALRIWLARLCHGDLAGADDLAQETFLQAWRRLDQFRGEAQFSTWLHSIGYRQFLMRERRHAGARAREAVDAAVLEQWPDPRPAVDQRFAMERDLAAAMAVLSPHEYAAIVQCFLLEHPQEEAAQVMGCAVGTVKSHIFRARQKLRQALAAWHSKESS</sequence>
<comment type="similarity">
    <text evidence="1 6">Belongs to the sigma-70 factor family. ECF subfamily.</text>
</comment>
<evidence type="ECO:0000256" key="3">
    <source>
        <dbReference type="ARBA" id="ARBA00023082"/>
    </source>
</evidence>
<dbReference type="eggNOG" id="COG1595">
    <property type="taxonomic scope" value="Bacteria"/>
</dbReference>
<evidence type="ECO:0000256" key="5">
    <source>
        <dbReference type="ARBA" id="ARBA00023163"/>
    </source>
</evidence>
<keyword evidence="5 6" id="KW-0804">Transcription</keyword>
<dbReference type="NCBIfam" id="TIGR02937">
    <property type="entry name" value="sigma70-ECF"/>
    <property type="match status" value="1"/>
</dbReference>
<dbReference type="SUPFAM" id="SSF88659">
    <property type="entry name" value="Sigma3 and sigma4 domains of RNA polymerase sigma factors"/>
    <property type="match status" value="1"/>
</dbReference>
<dbReference type="PANTHER" id="PTHR43133:SF46">
    <property type="entry name" value="RNA POLYMERASE SIGMA-70 FACTOR ECF SUBFAMILY"/>
    <property type="match status" value="1"/>
</dbReference>
<evidence type="ECO:0000256" key="6">
    <source>
        <dbReference type="RuleBase" id="RU000716"/>
    </source>
</evidence>
<dbReference type="SUPFAM" id="SSF88946">
    <property type="entry name" value="Sigma2 domain of RNA polymerase sigma factors"/>
    <property type="match status" value="1"/>
</dbReference>
<dbReference type="Pfam" id="PF08281">
    <property type="entry name" value="Sigma70_r4_2"/>
    <property type="match status" value="1"/>
</dbReference>
<dbReference type="InterPro" id="IPR013324">
    <property type="entry name" value="RNA_pol_sigma_r3/r4-like"/>
</dbReference>
<keyword evidence="10" id="KW-1185">Reference proteome</keyword>
<feature type="domain" description="RNA polymerase sigma-70 region 2" evidence="7">
    <location>
        <begin position="27"/>
        <end position="93"/>
    </location>
</feature>
<evidence type="ECO:0000313" key="9">
    <source>
        <dbReference type="EMBL" id="AFC87592.1"/>
    </source>
</evidence>
<accession>H8L284</accession>
<keyword evidence="3 6" id="KW-0731">Sigma factor</keyword>
<dbReference type="AlphaFoldDB" id="H8L284"/>
<dbReference type="Proteomes" id="UP000005234">
    <property type="component" value="Chromosome"/>
</dbReference>
<dbReference type="EMBL" id="CP003350">
    <property type="protein sequence ID" value="AFC87592.1"/>
    <property type="molecule type" value="Genomic_DNA"/>
</dbReference>
<dbReference type="GO" id="GO:0016987">
    <property type="term" value="F:sigma factor activity"/>
    <property type="evidence" value="ECO:0007669"/>
    <property type="project" value="UniProtKB-KW"/>
</dbReference>
<gene>
    <name evidence="9" type="ordered locus">Fraau_3269</name>
</gene>
<proteinExistence type="inferred from homology"/>
<dbReference type="Pfam" id="PF04542">
    <property type="entry name" value="Sigma70_r2"/>
    <property type="match status" value="1"/>
</dbReference>
<protein>
    <recommendedName>
        <fullName evidence="6">RNA polymerase sigma factor</fullName>
    </recommendedName>
</protein>
<dbReference type="InterPro" id="IPR036388">
    <property type="entry name" value="WH-like_DNA-bd_sf"/>
</dbReference>
<dbReference type="InterPro" id="IPR007627">
    <property type="entry name" value="RNA_pol_sigma70_r2"/>
</dbReference>
<evidence type="ECO:0000256" key="4">
    <source>
        <dbReference type="ARBA" id="ARBA00023125"/>
    </source>
</evidence>